<evidence type="ECO:0000313" key="5">
    <source>
        <dbReference type="Proteomes" id="UP000476310"/>
    </source>
</evidence>
<proteinExistence type="inferred from homology"/>
<dbReference type="AlphaFoldDB" id="A0A6G4ADB8"/>
<comment type="caution">
    <text evidence="4">The sequence shown here is derived from an EMBL/GenBank/DDBJ whole genome shotgun (WGS) entry which is preliminary data.</text>
</comment>
<organism evidence="4 5">
    <name type="scientific">Streptomyces rhizosphaericus</name>
    <dbReference type="NCBI Taxonomy" id="114699"/>
    <lineage>
        <taxon>Bacteria</taxon>
        <taxon>Bacillati</taxon>
        <taxon>Actinomycetota</taxon>
        <taxon>Actinomycetes</taxon>
        <taxon>Kitasatosporales</taxon>
        <taxon>Streptomycetaceae</taxon>
        <taxon>Streptomyces</taxon>
        <taxon>Streptomyces violaceusniger group</taxon>
    </lineage>
</organism>
<keyword evidence="5" id="KW-1185">Reference proteome</keyword>
<evidence type="ECO:0000313" key="4">
    <source>
        <dbReference type="EMBL" id="NEW71406.1"/>
    </source>
</evidence>
<dbReference type="Pfam" id="PF13450">
    <property type="entry name" value="NAD_binding_8"/>
    <property type="match status" value="1"/>
</dbReference>
<dbReference type="PRINTS" id="PR00420">
    <property type="entry name" value="RNGMNOXGNASE"/>
</dbReference>
<dbReference type="SUPFAM" id="SSF51905">
    <property type="entry name" value="FAD/NAD(P)-binding domain"/>
    <property type="match status" value="1"/>
</dbReference>
<reference evidence="4" key="1">
    <citation type="submission" date="2020-02" db="EMBL/GenBank/DDBJ databases">
        <title>A new Streptomyces sp. for controlling soil-borne diseases.</title>
        <authorList>
            <person name="Li X."/>
            <person name="Tian Y."/>
            <person name="Gao K."/>
        </authorList>
    </citation>
    <scope>NUCLEOTIDE SEQUENCE [LARGE SCALE GENOMIC DNA]</scope>
    <source>
        <strain evidence="4">0250</strain>
    </source>
</reference>
<dbReference type="GO" id="GO:0004497">
    <property type="term" value="F:monooxygenase activity"/>
    <property type="evidence" value="ECO:0007669"/>
    <property type="project" value="UniProtKB-KW"/>
</dbReference>
<name>A0A6G4ADB8_9ACTN</name>
<keyword evidence="2" id="KW-0503">Monooxygenase</keyword>
<keyword evidence="1" id="KW-0560">Oxidoreductase</keyword>
<accession>A0A6G4ADB8</accession>
<dbReference type="Proteomes" id="UP000476310">
    <property type="component" value="Unassembled WGS sequence"/>
</dbReference>
<evidence type="ECO:0000256" key="1">
    <source>
        <dbReference type="ARBA" id="ARBA00023002"/>
    </source>
</evidence>
<dbReference type="InterPro" id="IPR050816">
    <property type="entry name" value="Flavin-dep_Halogenase_NPB"/>
</dbReference>
<dbReference type="Gene3D" id="3.50.50.60">
    <property type="entry name" value="FAD/NAD(P)-binding domain"/>
    <property type="match status" value="1"/>
</dbReference>
<sequence length="472" mass="51904">MATSTQVLVIGGGPAGSTAAGLLARQGIDVTVIERDTFPRYHIGESILPSCLPILGLLGAREKVEAHGFQVKRGTYFEWGPDEWQLSFNELGDTTPYAWQVIRSEFDELLLDHAAELGATVHQGVTVRDIEFHEGRPVAANWGAGKNGGDESGRIAFDYLIDASGRRGVMATRYLKNRRHHDAFKNVAAWTYWRNVGTVEKSPEGSTAVISVPNGWFWVIPLHDGTTSVGFVCAKSSFDARRQELGGPAAAYEEAIAACPSLDELLADAQQVKEVRVEQDYSYTSDAFTGPGYVLSGDAACFLDPLLSTGVHLATYSGMVAAASIGSVLREEVAENEAFGFYQQVYRRAYERMLLLVSVFYQSYRGRDYHFYHAQRLSSREVDQLNLHLAFLRIISGIEDMEDAKEAAYDRVLEELSGGGSEPGRNPFENLGKLRQEPLSADDAIDGLYLSFGPTLGLRRTSEAAPDQLDRK</sequence>
<dbReference type="Pfam" id="PF04820">
    <property type="entry name" value="Trp_halogenase"/>
    <property type="match status" value="1"/>
</dbReference>
<dbReference type="PANTHER" id="PTHR43747:SF5">
    <property type="entry name" value="FAD-BINDING DOMAIN-CONTAINING PROTEIN"/>
    <property type="match status" value="1"/>
</dbReference>
<comment type="similarity">
    <text evidence="3">Belongs to the flavin-dependent halogenase family. Bacterial tryptophan halogenase subfamily.</text>
</comment>
<protein>
    <submittedName>
        <fullName evidence="4">NAD(P)/FAD-dependent oxidoreductase</fullName>
    </submittedName>
</protein>
<evidence type="ECO:0000256" key="3">
    <source>
        <dbReference type="ARBA" id="ARBA00038396"/>
    </source>
</evidence>
<dbReference type="InterPro" id="IPR006905">
    <property type="entry name" value="Flavin_halogenase"/>
</dbReference>
<dbReference type="EMBL" id="JAAIKT010000013">
    <property type="protein sequence ID" value="NEW71406.1"/>
    <property type="molecule type" value="Genomic_DNA"/>
</dbReference>
<gene>
    <name evidence="4" type="ORF">G4H13_13575</name>
</gene>
<dbReference type="PANTHER" id="PTHR43747">
    <property type="entry name" value="FAD-BINDING PROTEIN"/>
    <property type="match status" value="1"/>
</dbReference>
<dbReference type="InterPro" id="IPR036188">
    <property type="entry name" value="FAD/NAD-bd_sf"/>
</dbReference>
<evidence type="ECO:0000256" key="2">
    <source>
        <dbReference type="ARBA" id="ARBA00023033"/>
    </source>
</evidence>